<keyword evidence="2" id="KW-1185">Reference proteome</keyword>
<name>A0ACD4NLZ5_9HYPH</name>
<accession>A0ACD4NLZ5</accession>
<evidence type="ECO:0000313" key="2">
    <source>
        <dbReference type="Proteomes" id="UP001163223"/>
    </source>
</evidence>
<sequence>MVPLLLSLGGVVDLAMLQRDRFMVQAALDAAALAAAKHYPLDTTDAGLTRVAQMNFDANTSALARTTASMRFEGTGMTASGDRQVRLSSCTTYDPVFLKLAPISFPGLVGSACARAESDVIVSMTAVEIALVLDTSGSMNSAPATGGSTKISTLKTVAVNAVETLFGGSSSTGDVDPVKMAVVPFSGGVNVGPSYLDAWWMDPKGQSPIHHENFDWSTYRNPLTGLADAVKSTLYPGAWTMISSPTTFLTRQHIYKKLGSVRSSWSYKGCVESRPAPYGITDVAPDSAKPSTLFVPYFAPDESDQLNATWTNSFLSDSATSNFSARTKDVRKYYAPSQHYAVGSNYHFSPSWLCDSNPLLPLTTAKSQALSAVSALVATGSTNVAQGVEWGWHVLSKNEPFATGKASGDESVIKAMIVMTDGEHTYYQDSYNSAANNPNLSAFGAYGFTATNRIFDYKAGVSTTKSNDNYTLAMDGRLAAICENAKKDGQITLEAPDGSALVDEKGTVKRDGIVIYTIAFDIPAASKTRVDALLKECASYTMGDLRDTTKPYSAKAKYFYSASSSAELTKAFGDIMATLSSTRVAR</sequence>
<evidence type="ECO:0000313" key="1">
    <source>
        <dbReference type="EMBL" id="WAJ27866.1"/>
    </source>
</evidence>
<dbReference type="Proteomes" id="UP001163223">
    <property type="component" value="Chromosome"/>
</dbReference>
<reference evidence="1" key="1">
    <citation type="submission" date="2022-11" db="EMBL/GenBank/DDBJ databases">
        <title>beta-Carotene-producing bacterium, Jeongeuplla avenae sp. nov., alleviates the salt stress of Arabidopsis seedlings.</title>
        <authorList>
            <person name="Jiang L."/>
            <person name="Lee J."/>
        </authorList>
    </citation>
    <scope>NUCLEOTIDE SEQUENCE</scope>
    <source>
        <strain evidence="1">DY_R2A_6</strain>
    </source>
</reference>
<gene>
    <name evidence="1" type="ORF">OXU80_23975</name>
</gene>
<dbReference type="EMBL" id="CP113520">
    <property type="protein sequence ID" value="WAJ27866.1"/>
    <property type="molecule type" value="Genomic_DNA"/>
</dbReference>
<protein>
    <submittedName>
        <fullName evidence="1">Pilus assembly protein TadG-related protein</fullName>
    </submittedName>
</protein>
<organism evidence="1 2">
    <name type="scientific">Antarcticirhabdus aurantiaca</name>
    <dbReference type="NCBI Taxonomy" id="2606717"/>
    <lineage>
        <taxon>Bacteria</taxon>
        <taxon>Pseudomonadati</taxon>
        <taxon>Pseudomonadota</taxon>
        <taxon>Alphaproteobacteria</taxon>
        <taxon>Hyphomicrobiales</taxon>
        <taxon>Aurantimonadaceae</taxon>
        <taxon>Antarcticirhabdus</taxon>
    </lineage>
</organism>
<proteinExistence type="predicted"/>